<evidence type="ECO:0000256" key="2">
    <source>
        <dbReference type="ARBA" id="ARBA00022679"/>
    </source>
</evidence>
<evidence type="ECO:0000256" key="6">
    <source>
        <dbReference type="ARBA" id="ARBA00023315"/>
    </source>
</evidence>
<evidence type="ECO:0000313" key="8">
    <source>
        <dbReference type="EMBL" id="KGA18013.1"/>
    </source>
</evidence>
<name>A0A094SI14_9ZZZZ</name>
<keyword evidence="5 7" id="KW-0472">Membrane</keyword>
<dbReference type="InterPro" id="IPR036514">
    <property type="entry name" value="SGNH_hydro_sf"/>
</dbReference>
<comment type="caution">
    <text evidence="8">The sequence shown here is derived from an EMBL/GenBank/DDBJ whole genome shotgun (WGS) entry which is preliminary data.</text>
</comment>
<dbReference type="InterPro" id="IPR050879">
    <property type="entry name" value="Acyltransferase_3"/>
</dbReference>
<keyword evidence="1" id="KW-1003">Cell membrane</keyword>
<keyword evidence="2" id="KW-0808">Transferase</keyword>
<feature type="transmembrane region" description="Helical" evidence="7">
    <location>
        <begin position="94"/>
        <end position="115"/>
    </location>
</feature>
<evidence type="ECO:0000256" key="5">
    <source>
        <dbReference type="ARBA" id="ARBA00023136"/>
    </source>
</evidence>
<accession>A0A094SI14</accession>
<dbReference type="GO" id="GO:0016746">
    <property type="term" value="F:acyltransferase activity"/>
    <property type="evidence" value="ECO:0007669"/>
    <property type="project" value="UniProtKB-KW"/>
</dbReference>
<dbReference type="GO" id="GO:0016020">
    <property type="term" value="C:membrane"/>
    <property type="evidence" value="ECO:0007669"/>
    <property type="project" value="TreeGrafter"/>
</dbReference>
<evidence type="ECO:0000256" key="4">
    <source>
        <dbReference type="ARBA" id="ARBA00022989"/>
    </source>
</evidence>
<keyword evidence="4 7" id="KW-1133">Transmembrane helix</keyword>
<keyword evidence="6" id="KW-0012">Acyltransferase</keyword>
<dbReference type="SUPFAM" id="SSF52266">
    <property type="entry name" value="SGNH hydrolase"/>
    <property type="match status" value="1"/>
</dbReference>
<proteinExistence type="predicted"/>
<dbReference type="EMBL" id="JNSL01000050">
    <property type="protein sequence ID" value="KGA18013.1"/>
    <property type="molecule type" value="Genomic_DNA"/>
</dbReference>
<protein>
    <recommendedName>
        <fullName evidence="9">SGNH domain-containing protein</fullName>
    </recommendedName>
</protein>
<evidence type="ECO:0000256" key="3">
    <source>
        <dbReference type="ARBA" id="ARBA00022692"/>
    </source>
</evidence>
<dbReference type="PANTHER" id="PTHR23028:SF53">
    <property type="entry name" value="ACYL_TRANSF_3 DOMAIN-CONTAINING PROTEIN"/>
    <property type="match status" value="1"/>
</dbReference>
<evidence type="ECO:0008006" key="9">
    <source>
        <dbReference type="Google" id="ProtNLM"/>
    </source>
</evidence>
<sequence>VATVMMLVAGSAKFGPISLLSIDPLQLLGARSYSLYLWHWPLLVLIEARFGTPSAWGKAWIVVAALVLSAISFRAIEQPVRHNSWISAESIRSLFAAGVAMSLSISAVVVLFAIAPKIDAGAMQLAEIEAAQEAAISTDSTGGSQNLIPPVKPVNALLLGDSTMAGLRWFEDGTKSLKGFTFKLDAESCRRISEWSCFGREKRTPKNVVAVLNNTTEKFDVVVLMAGYDSSVRKISDEYKDLFEVVRAKNLKVIVLTYKESLYFPASGSRGKRSVYAEFNAVLRDMVARDTQHFVLADWNAYSAGQKSWFRPDGIHLNIDGTLALGAFISTAVAEKAGNPCPFRSVYPCTYANNLPQATDFLTEFNVADTEMHCYEDGNSRKKMCTTDRRI</sequence>
<dbReference type="Gene3D" id="3.40.50.1110">
    <property type="entry name" value="SGNH hydrolase"/>
    <property type="match status" value="1"/>
</dbReference>
<dbReference type="GO" id="GO:0009103">
    <property type="term" value="P:lipopolysaccharide biosynthetic process"/>
    <property type="evidence" value="ECO:0007669"/>
    <property type="project" value="TreeGrafter"/>
</dbReference>
<organism evidence="8">
    <name type="scientific">freshwater metagenome</name>
    <dbReference type="NCBI Taxonomy" id="449393"/>
    <lineage>
        <taxon>unclassified sequences</taxon>
        <taxon>metagenomes</taxon>
        <taxon>ecological metagenomes</taxon>
    </lineage>
</organism>
<feature type="transmembrane region" description="Helical" evidence="7">
    <location>
        <begin position="55"/>
        <end position="73"/>
    </location>
</feature>
<dbReference type="PANTHER" id="PTHR23028">
    <property type="entry name" value="ACETYLTRANSFERASE"/>
    <property type="match status" value="1"/>
</dbReference>
<evidence type="ECO:0000256" key="7">
    <source>
        <dbReference type="SAM" id="Phobius"/>
    </source>
</evidence>
<dbReference type="AlphaFoldDB" id="A0A094SI14"/>
<keyword evidence="3 7" id="KW-0812">Transmembrane</keyword>
<gene>
    <name evidence="8" type="ORF">GM51_9155</name>
</gene>
<reference evidence="8" key="1">
    <citation type="submission" date="2014-06" db="EMBL/GenBank/DDBJ databases">
        <title>Key roles for freshwater Actinobacteria revealed by deep metagenomic sequencing.</title>
        <authorList>
            <person name="Ghai R."/>
            <person name="Mizuno C.M."/>
            <person name="Picazo A."/>
            <person name="Camacho A."/>
            <person name="Rodriguez-Valera F."/>
        </authorList>
    </citation>
    <scope>NUCLEOTIDE SEQUENCE</scope>
</reference>
<evidence type="ECO:0000256" key="1">
    <source>
        <dbReference type="ARBA" id="ARBA00022475"/>
    </source>
</evidence>
<feature type="non-terminal residue" evidence="8">
    <location>
        <position position="1"/>
    </location>
</feature>